<evidence type="ECO:0000256" key="1">
    <source>
        <dbReference type="SAM" id="Phobius"/>
    </source>
</evidence>
<accession>A0A816L9C1</accession>
<evidence type="ECO:0000313" key="2">
    <source>
        <dbReference type="EMBL" id="CAF1934612.1"/>
    </source>
</evidence>
<proteinExistence type="predicted"/>
<sequence>MPWLLNSHCVHIRSIAFSLSVLCFLPFFSVGSDLKFHMIDLICKGLKKRLVCHFCSFHFFLQIHSTMKCEQLTNTS</sequence>
<keyword evidence="1" id="KW-1133">Transmembrane helix</keyword>
<protein>
    <submittedName>
        <fullName evidence="2">(rape) hypothetical protein</fullName>
    </submittedName>
</protein>
<feature type="transmembrane region" description="Helical" evidence="1">
    <location>
        <begin position="12"/>
        <end position="30"/>
    </location>
</feature>
<name>A0A816L9C1_BRANA</name>
<dbReference type="AlphaFoldDB" id="A0A816L9C1"/>
<keyword evidence="1" id="KW-0472">Membrane</keyword>
<keyword evidence="1" id="KW-0812">Transmembrane</keyword>
<reference evidence="2" key="1">
    <citation type="submission" date="2021-01" db="EMBL/GenBank/DDBJ databases">
        <authorList>
            <consortium name="Genoscope - CEA"/>
            <person name="William W."/>
        </authorList>
    </citation>
    <scope>NUCLEOTIDE SEQUENCE</scope>
</reference>
<gene>
    <name evidence="2" type="ORF">DARMORV10_C05P52390.1</name>
</gene>
<organism evidence="2">
    <name type="scientific">Brassica napus</name>
    <name type="common">Rape</name>
    <dbReference type="NCBI Taxonomy" id="3708"/>
    <lineage>
        <taxon>Eukaryota</taxon>
        <taxon>Viridiplantae</taxon>
        <taxon>Streptophyta</taxon>
        <taxon>Embryophyta</taxon>
        <taxon>Tracheophyta</taxon>
        <taxon>Spermatophyta</taxon>
        <taxon>Magnoliopsida</taxon>
        <taxon>eudicotyledons</taxon>
        <taxon>Gunneridae</taxon>
        <taxon>Pentapetalae</taxon>
        <taxon>rosids</taxon>
        <taxon>malvids</taxon>
        <taxon>Brassicales</taxon>
        <taxon>Brassicaceae</taxon>
        <taxon>Brassiceae</taxon>
        <taxon>Brassica</taxon>
    </lineage>
</organism>
<dbReference type="EMBL" id="HG994369">
    <property type="protein sequence ID" value="CAF1934612.1"/>
    <property type="molecule type" value="Genomic_DNA"/>
</dbReference>
<dbReference type="Proteomes" id="UP001295469">
    <property type="component" value="Chromosome C05"/>
</dbReference>